<evidence type="ECO:0000313" key="3">
    <source>
        <dbReference type="EMBL" id="OAQ26874.1"/>
    </source>
</evidence>
<accession>A0A197JRC3</accession>
<evidence type="ECO:0000313" key="4">
    <source>
        <dbReference type="Proteomes" id="UP000078512"/>
    </source>
</evidence>
<dbReference type="OrthoDB" id="2436537at2759"/>
<protein>
    <submittedName>
        <fullName evidence="3">Uncharacterized protein</fullName>
    </submittedName>
</protein>
<dbReference type="Gene3D" id="3.60.130.30">
    <property type="match status" value="1"/>
</dbReference>
<feature type="region of interest" description="Disordered" evidence="2">
    <location>
        <begin position="563"/>
        <end position="619"/>
    </location>
</feature>
<feature type="region of interest" description="Disordered" evidence="2">
    <location>
        <begin position="633"/>
        <end position="660"/>
    </location>
</feature>
<dbReference type="AlphaFoldDB" id="A0A197JRC3"/>
<evidence type="ECO:0000256" key="2">
    <source>
        <dbReference type="SAM" id="MobiDB-lite"/>
    </source>
</evidence>
<dbReference type="Proteomes" id="UP000078512">
    <property type="component" value="Unassembled WGS sequence"/>
</dbReference>
<name>A0A197JRC3_9FUNG</name>
<reference evidence="3 4" key="1">
    <citation type="submission" date="2016-05" db="EMBL/GenBank/DDBJ databases">
        <title>Genome sequencing reveals origins of a unique bacterial endosymbiosis in the earliest lineages of terrestrial Fungi.</title>
        <authorList>
            <consortium name="DOE Joint Genome Institute"/>
            <person name="Uehling J."/>
            <person name="Gryganskyi A."/>
            <person name="Hameed K."/>
            <person name="Tschaplinski T."/>
            <person name="Misztal P."/>
            <person name="Wu S."/>
            <person name="Desiro A."/>
            <person name="Vande Pol N."/>
            <person name="Du Z.-Y."/>
            <person name="Zienkiewicz A."/>
            <person name="Zienkiewicz K."/>
            <person name="Morin E."/>
            <person name="Tisserant E."/>
            <person name="Splivallo R."/>
            <person name="Hainaut M."/>
            <person name="Henrissat B."/>
            <person name="Ohm R."/>
            <person name="Kuo A."/>
            <person name="Yan J."/>
            <person name="Lipzen A."/>
            <person name="Nolan M."/>
            <person name="Labutti K."/>
            <person name="Barry K."/>
            <person name="Goldstein A."/>
            <person name="Labbe J."/>
            <person name="Schadt C."/>
            <person name="Tuskan G."/>
            <person name="Grigoriev I."/>
            <person name="Martin F."/>
            <person name="Vilgalys R."/>
            <person name="Bonito G."/>
        </authorList>
    </citation>
    <scope>NUCLEOTIDE SEQUENCE [LARGE SCALE GENOMIC DNA]</scope>
    <source>
        <strain evidence="3 4">AG-77</strain>
    </source>
</reference>
<keyword evidence="4" id="KW-1185">Reference proteome</keyword>
<feature type="region of interest" description="Disordered" evidence="2">
    <location>
        <begin position="1"/>
        <end position="129"/>
    </location>
</feature>
<feature type="region of interest" description="Disordered" evidence="2">
    <location>
        <begin position="365"/>
        <end position="387"/>
    </location>
</feature>
<keyword evidence="1" id="KW-0175">Coiled coil</keyword>
<feature type="compositionally biased region" description="Polar residues" evidence="2">
    <location>
        <begin position="594"/>
        <end position="614"/>
    </location>
</feature>
<feature type="coiled-coil region" evidence="1">
    <location>
        <begin position="217"/>
        <end position="244"/>
    </location>
</feature>
<evidence type="ECO:0000256" key="1">
    <source>
        <dbReference type="SAM" id="Coils"/>
    </source>
</evidence>
<sequence>MKPKNRNGSKKSAAHANTSKQQQQLQQHNTVESQQKDLPRPNPDLPSKPETPQDIAAATRPRPEPTSTTITSSIASGQLSSVSPSLQGKQQHDSPQAAKFYGESNLARPSTSTSTTSVHPQPERRMAPTTSMETEYIEAFYAEHSHQDSQPLAISLNQTHDSLFSHLAQLGDLPPNSSSESGDIDFDDIDSYDEQGVDGDCEDFEDDLDVYEHDDFLSSQEAILLELRREQVEFEENVRQLQQQLQRQGSLLPSSSSNDGIDYEHVDQPDTNSGAVGEQINTIDTSNSLSKARKGQLWTGHDCRLCVEPRSNLCIGKYGWYWRPIIIEALATAAAAIAIFNSRPMDSTQGSALQQPYRFSEFLPRPNSIPIQSPQEAQSQPSNHDRTYTARMPFFNSVSAVSTPKGQHPTAQSVPISHMYRGTTPPPPAMVYPLPPNSPYKFGRKSSEFLEPVGETHEFQSAEGNSRQVLLHVWPPDELDTNLLQKLEACCREFQSKDVVRGHSGDGFLNGWRPSWKDTQQTGVLRFGHWRVRAPPEQGGHLYPPFQTPLTLAAGGGSVLGSTANVNANNNTNNTASHQQPVNAASHKDVPAQNGKTNTQATSPNGQANQTNGTCAVHDPPRQRAIENHREICHDPDCPHRDDKQQQQQDGNRPRDLQLESATQGRLLRLVRAIQMVEKGIIARHLKFLFPTLYEKYHGLQFGTPRLFDAVATVALAMDVSPRLHHDKAHTKHGFCWIVACGDFVGGDLCIPELGKRVVMRPGTVVAIRSTVVAYYIERYAKDTSMYVMYAYTSDNNWPPAA</sequence>
<feature type="compositionally biased region" description="Basic and acidic residues" evidence="2">
    <location>
        <begin position="633"/>
        <end position="645"/>
    </location>
</feature>
<feature type="compositionally biased region" description="Polar residues" evidence="2">
    <location>
        <begin position="77"/>
        <end position="89"/>
    </location>
</feature>
<feature type="compositionally biased region" description="Low complexity" evidence="2">
    <location>
        <begin position="563"/>
        <end position="576"/>
    </location>
</feature>
<gene>
    <name evidence="3" type="ORF">K457DRAFT_140011</name>
</gene>
<feature type="compositionally biased region" description="Basic residues" evidence="2">
    <location>
        <begin position="1"/>
        <end position="13"/>
    </location>
</feature>
<proteinExistence type="predicted"/>
<feature type="compositionally biased region" description="Low complexity" evidence="2">
    <location>
        <begin position="55"/>
        <end position="76"/>
    </location>
</feature>
<organism evidence="3 4">
    <name type="scientific">Linnemannia elongata AG-77</name>
    <dbReference type="NCBI Taxonomy" id="1314771"/>
    <lineage>
        <taxon>Eukaryota</taxon>
        <taxon>Fungi</taxon>
        <taxon>Fungi incertae sedis</taxon>
        <taxon>Mucoromycota</taxon>
        <taxon>Mortierellomycotina</taxon>
        <taxon>Mortierellomycetes</taxon>
        <taxon>Mortierellales</taxon>
        <taxon>Mortierellaceae</taxon>
        <taxon>Linnemannia</taxon>
    </lineage>
</organism>
<feature type="compositionally biased region" description="Polar residues" evidence="2">
    <location>
        <begin position="15"/>
        <end position="33"/>
    </location>
</feature>
<dbReference type="STRING" id="1314771.A0A197JRC3"/>
<dbReference type="EMBL" id="KV442062">
    <property type="protein sequence ID" value="OAQ26874.1"/>
    <property type="molecule type" value="Genomic_DNA"/>
</dbReference>
<feature type="compositionally biased region" description="Polar residues" evidence="2">
    <location>
        <begin position="369"/>
        <end position="382"/>
    </location>
</feature>